<dbReference type="Proteomes" id="UP000287651">
    <property type="component" value="Unassembled WGS sequence"/>
</dbReference>
<feature type="region of interest" description="Disordered" evidence="1">
    <location>
        <begin position="124"/>
        <end position="145"/>
    </location>
</feature>
<evidence type="ECO:0000256" key="1">
    <source>
        <dbReference type="SAM" id="MobiDB-lite"/>
    </source>
</evidence>
<evidence type="ECO:0000313" key="2">
    <source>
        <dbReference type="EMBL" id="RRT69662.1"/>
    </source>
</evidence>
<proteinExistence type="predicted"/>
<feature type="region of interest" description="Disordered" evidence="1">
    <location>
        <begin position="1"/>
        <end position="44"/>
    </location>
</feature>
<name>A0A427A0D2_ENSVE</name>
<protein>
    <submittedName>
        <fullName evidence="2">Uncharacterized protein</fullName>
    </submittedName>
</protein>
<feature type="compositionally biased region" description="Basic residues" evidence="1">
    <location>
        <begin position="127"/>
        <end position="137"/>
    </location>
</feature>
<feature type="non-terminal residue" evidence="2">
    <location>
        <position position="1"/>
    </location>
</feature>
<comment type="caution">
    <text evidence="2">The sequence shown here is derived from an EMBL/GenBank/DDBJ whole genome shotgun (WGS) entry which is preliminary data.</text>
</comment>
<gene>
    <name evidence="2" type="ORF">B296_00026121</name>
</gene>
<dbReference type="EMBL" id="AMZH03004272">
    <property type="protein sequence ID" value="RRT69662.1"/>
    <property type="molecule type" value="Genomic_DNA"/>
</dbReference>
<reference evidence="2 3" key="1">
    <citation type="journal article" date="2014" name="Agronomy (Basel)">
        <title>A Draft Genome Sequence for Ensete ventricosum, the Drought-Tolerant Tree Against Hunger.</title>
        <authorList>
            <person name="Harrison J."/>
            <person name="Moore K.A."/>
            <person name="Paszkiewicz K."/>
            <person name="Jones T."/>
            <person name="Grant M."/>
            <person name="Ambacheew D."/>
            <person name="Muzemil S."/>
            <person name="Studholme D.J."/>
        </authorList>
    </citation>
    <scope>NUCLEOTIDE SEQUENCE [LARGE SCALE GENOMIC DNA]</scope>
</reference>
<evidence type="ECO:0000313" key="3">
    <source>
        <dbReference type="Proteomes" id="UP000287651"/>
    </source>
</evidence>
<dbReference type="AlphaFoldDB" id="A0A427A0D2"/>
<accession>A0A427A0D2</accession>
<sequence length="220" mass="23486">SPPLPYIGPLAEDTGDGDGRGGALGPSGIGRRIGRRPGAGAEAGAVEGDAAERVRHLPRPHREVAPRIGWLSLDAEIYVASCPTFICWRRGEGEGVEEREDDAVGGSVITTPCAIAITGLKRELHQGRSRGRRRPHDRGKNGKLGANSDIFMVVQEGSGSTGRNLVVRKCVSLSLKWGGWNPKPMEDDIITHKPTANNTTIVFSSMFISFASVAVRNSIV</sequence>
<organism evidence="2 3">
    <name type="scientific">Ensete ventricosum</name>
    <name type="common">Abyssinian banana</name>
    <name type="synonym">Musa ensete</name>
    <dbReference type="NCBI Taxonomy" id="4639"/>
    <lineage>
        <taxon>Eukaryota</taxon>
        <taxon>Viridiplantae</taxon>
        <taxon>Streptophyta</taxon>
        <taxon>Embryophyta</taxon>
        <taxon>Tracheophyta</taxon>
        <taxon>Spermatophyta</taxon>
        <taxon>Magnoliopsida</taxon>
        <taxon>Liliopsida</taxon>
        <taxon>Zingiberales</taxon>
        <taxon>Musaceae</taxon>
        <taxon>Ensete</taxon>
    </lineage>
</organism>